<evidence type="ECO:0000313" key="3">
    <source>
        <dbReference type="Proteomes" id="UP000807504"/>
    </source>
</evidence>
<keyword evidence="3" id="KW-1185">Reference proteome</keyword>
<dbReference type="EMBL" id="JABXBU010002230">
    <property type="protein sequence ID" value="KAF8766372.1"/>
    <property type="molecule type" value="Genomic_DNA"/>
</dbReference>
<comment type="caution">
    <text evidence="2">The sequence shown here is derived from an EMBL/GenBank/DDBJ whole genome shotgun (WGS) entry which is preliminary data.</text>
</comment>
<accession>A0A8T0E633</accession>
<gene>
    <name evidence="2" type="ORF">HNY73_019438</name>
</gene>
<organism evidence="2 3">
    <name type="scientific">Argiope bruennichi</name>
    <name type="common">Wasp spider</name>
    <name type="synonym">Aranea bruennichi</name>
    <dbReference type="NCBI Taxonomy" id="94029"/>
    <lineage>
        <taxon>Eukaryota</taxon>
        <taxon>Metazoa</taxon>
        <taxon>Ecdysozoa</taxon>
        <taxon>Arthropoda</taxon>
        <taxon>Chelicerata</taxon>
        <taxon>Arachnida</taxon>
        <taxon>Araneae</taxon>
        <taxon>Araneomorphae</taxon>
        <taxon>Entelegynae</taxon>
        <taxon>Araneoidea</taxon>
        <taxon>Araneidae</taxon>
        <taxon>Argiope</taxon>
    </lineage>
</organism>
<proteinExistence type="predicted"/>
<sequence>MWPMAKLLEVYPGKDKNVRVMRLKTPRGEIVRPVRRIYPLEIKCTEDESSLSEKPLTTRREVKTFEQLKELMITDQLEYRVPAEVREHFHHEWIDMKTPHDLVEKLDEYESNKQSFRRDCSKKNSYKFQTGGHYNGSKAKEVFNEVTSKFQIKKEPVNEKGHEKEFEKRLQLRC</sequence>
<name>A0A8T0E633_ARGBR</name>
<reference evidence="2" key="1">
    <citation type="journal article" date="2020" name="bioRxiv">
        <title>Chromosome-level reference genome of the European wasp spider Argiope bruennichi: a resource for studies on range expansion and evolutionary adaptation.</title>
        <authorList>
            <person name="Sheffer M.M."/>
            <person name="Hoppe A."/>
            <person name="Krehenwinkel H."/>
            <person name="Uhl G."/>
            <person name="Kuss A.W."/>
            <person name="Jensen L."/>
            <person name="Jensen C."/>
            <person name="Gillespie R.G."/>
            <person name="Hoff K.J."/>
            <person name="Prost S."/>
        </authorList>
    </citation>
    <scope>NUCLEOTIDE SEQUENCE</scope>
</reference>
<dbReference type="Pfam" id="PF18701">
    <property type="entry name" value="DUF5641"/>
    <property type="match status" value="1"/>
</dbReference>
<reference evidence="2" key="2">
    <citation type="submission" date="2020-06" db="EMBL/GenBank/DDBJ databases">
        <authorList>
            <person name="Sheffer M."/>
        </authorList>
    </citation>
    <scope>NUCLEOTIDE SEQUENCE</scope>
</reference>
<dbReference type="InterPro" id="IPR040676">
    <property type="entry name" value="DUF5641"/>
</dbReference>
<dbReference type="AlphaFoldDB" id="A0A8T0E633"/>
<evidence type="ECO:0000313" key="2">
    <source>
        <dbReference type="EMBL" id="KAF8766372.1"/>
    </source>
</evidence>
<evidence type="ECO:0000259" key="1">
    <source>
        <dbReference type="Pfam" id="PF18701"/>
    </source>
</evidence>
<dbReference type="Proteomes" id="UP000807504">
    <property type="component" value="Unassembled WGS sequence"/>
</dbReference>
<protein>
    <recommendedName>
        <fullName evidence="1">DUF5641 domain-containing protein</fullName>
    </recommendedName>
</protein>
<feature type="domain" description="DUF5641" evidence="1">
    <location>
        <begin position="2"/>
        <end position="40"/>
    </location>
</feature>